<dbReference type="OrthoDB" id="4017550at2759"/>
<evidence type="ECO:0000313" key="4">
    <source>
        <dbReference type="Proteomes" id="UP000094285"/>
    </source>
</evidence>
<gene>
    <name evidence="3" type="ORF">CANTADRAFT_27640</name>
</gene>
<feature type="chain" id="PRO_5009162713" description="Mitochondrial group I intron splicing factor CCM1" evidence="2">
    <location>
        <begin position="24"/>
        <end position="685"/>
    </location>
</feature>
<sequence>MLALQRHVHIAPASASLHRLVLALVLTLNRSRDSSSLMASVHQQMAVHRNRLQSYLQIPATGDDHAAIWTALSAGSLGLVLHDKDIISRRATLFSTKLPRPSASYNQFARQLYPLSRAASLPLNVDHSRKTIDYPHNLRKYAAVNHARLYKAYLELPSPFAQMTASDFEAFLDKFLHHKSNFVRPNIISESGIAGRPARIVSNAFEAMVSKRADYVKMVSRILNDMRANEIPLTLREQNQLIFLSFYKDKPEILTAIDEAMVPLSIDEVLSFHDAKLSAYAVFDWDVYLLIKLSFKFLPVDTYNILLFHAIRHDRPEIVADILKDLNLAHLSDPTLERTTPVFNSTTLRYLIDYFSAQKSPTALARSIDEVVNCNFPVDITLVNSIIKGLCNCNSPELAESLVNQLFIDGKASSTPEDEESVLYKLLTPEDRHVYNAMVRILENIGPITGESIPQYSLIPTEGSFRPIIRAICSPDSGQTYHKLLTLIDHMEHAHKLPITTRTVRSIMDKFTNDTSNQWTLQNLIEITSKIISVHDYTYNITRDTLVFSREDRPHLFERELSPKLQNFVKLHWKETKPLKLPIDRGTFLKLSDDVTNKIYQAFFATLNRQIRMEHQPNEIERLNKLVQSVQIQKASLQQELENTRNGKSGPHNLESARQDIYNNDELNYIKKGYLIDLIDIVSHD</sequence>
<dbReference type="EMBL" id="KV453917">
    <property type="protein sequence ID" value="ODV76902.1"/>
    <property type="molecule type" value="Genomic_DNA"/>
</dbReference>
<evidence type="ECO:0008006" key="5">
    <source>
        <dbReference type="Google" id="ProtNLM"/>
    </source>
</evidence>
<dbReference type="Proteomes" id="UP000094285">
    <property type="component" value="Unassembled WGS sequence"/>
</dbReference>
<evidence type="ECO:0000256" key="2">
    <source>
        <dbReference type="SAM" id="SignalP"/>
    </source>
</evidence>
<reference evidence="4" key="1">
    <citation type="submission" date="2016-05" db="EMBL/GenBank/DDBJ databases">
        <title>Comparative genomics of biotechnologically important yeasts.</title>
        <authorList>
            <consortium name="DOE Joint Genome Institute"/>
            <person name="Riley R."/>
            <person name="Haridas S."/>
            <person name="Wolfe K.H."/>
            <person name="Lopes M.R."/>
            <person name="Hittinger C.T."/>
            <person name="Goker M."/>
            <person name="Salamov A."/>
            <person name="Wisecaver J."/>
            <person name="Long T.M."/>
            <person name="Aerts A.L."/>
            <person name="Barry K."/>
            <person name="Choi C."/>
            <person name="Clum A."/>
            <person name="Coughlan A.Y."/>
            <person name="Deshpande S."/>
            <person name="Douglass A.P."/>
            <person name="Hanson S.J."/>
            <person name="Klenk H.-P."/>
            <person name="Labutti K."/>
            <person name="Lapidus A."/>
            <person name="Lindquist E."/>
            <person name="Lipzen A."/>
            <person name="Meier-Kolthoff J.P."/>
            <person name="Ohm R.A."/>
            <person name="Otillar R.P."/>
            <person name="Pangilinan J."/>
            <person name="Peng Y."/>
            <person name="Rokas A."/>
            <person name="Rosa C.A."/>
            <person name="Scheuner C."/>
            <person name="Sibirny A.A."/>
            <person name="Slot J.C."/>
            <person name="Stielow J.B."/>
            <person name="Sun H."/>
            <person name="Kurtzman C.P."/>
            <person name="Blackwell M."/>
            <person name="Grigoriev I.V."/>
            <person name="Jeffries T.W."/>
        </authorList>
    </citation>
    <scope>NUCLEOTIDE SEQUENCE [LARGE SCALE GENOMIC DNA]</scope>
    <source>
        <strain evidence="4">NRRL Y-17324</strain>
    </source>
</reference>
<accession>A0A1E4SBY3</accession>
<dbReference type="InterPro" id="IPR011990">
    <property type="entry name" value="TPR-like_helical_dom_sf"/>
</dbReference>
<proteinExistence type="predicted"/>
<keyword evidence="4" id="KW-1185">Reference proteome</keyword>
<feature type="coiled-coil region" evidence="1">
    <location>
        <begin position="620"/>
        <end position="647"/>
    </location>
</feature>
<dbReference type="STRING" id="984487.A0A1E4SBY3"/>
<dbReference type="AlphaFoldDB" id="A0A1E4SBY3"/>
<feature type="signal peptide" evidence="2">
    <location>
        <begin position="1"/>
        <end position="23"/>
    </location>
</feature>
<protein>
    <recommendedName>
        <fullName evidence="5">Mitochondrial group I intron splicing factor CCM1</fullName>
    </recommendedName>
</protein>
<keyword evidence="2" id="KW-0732">Signal</keyword>
<evidence type="ECO:0000313" key="3">
    <source>
        <dbReference type="EMBL" id="ODV76902.1"/>
    </source>
</evidence>
<dbReference type="Gene3D" id="1.25.40.10">
    <property type="entry name" value="Tetratricopeptide repeat domain"/>
    <property type="match status" value="1"/>
</dbReference>
<keyword evidence="1" id="KW-0175">Coiled coil</keyword>
<name>A0A1E4SBY3_9ASCO</name>
<dbReference type="RefSeq" id="XP_020062024.1">
    <property type="nucleotide sequence ID" value="XM_020208172.1"/>
</dbReference>
<organism evidence="3 4">
    <name type="scientific">Suhomyces tanzawaensis NRRL Y-17324</name>
    <dbReference type="NCBI Taxonomy" id="984487"/>
    <lineage>
        <taxon>Eukaryota</taxon>
        <taxon>Fungi</taxon>
        <taxon>Dikarya</taxon>
        <taxon>Ascomycota</taxon>
        <taxon>Saccharomycotina</taxon>
        <taxon>Pichiomycetes</taxon>
        <taxon>Debaryomycetaceae</taxon>
        <taxon>Suhomyces</taxon>
    </lineage>
</organism>
<dbReference type="GeneID" id="30982309"/>
<evidence type="ECO:0000256" key="1">
    <source>
        <dbReference type="SAM" id="Coils"/>
    </source>
</evidence>